<sequence length="59" mass="6804">MDLEPNFRGQVGQCNQEPALLINIRMDILKNGYPDVKIYPAGYMRKCSLFKKEVKATEK</sequence>
<dbReference type="WBParaSite" id="nRc.2.0.1.t25160-RA">
    <property type="protein sequence ID" value="nRc.2.0.1.t25160-RA"/>
    <property type="gene ID" value="nRc.2.0.1.g25160"/>
</dbReference>
<dbReference type="Proteomes" id="UP000887565">
    <property type="component" value="Unplaced"/>
</dbReference>
<accession>A0A915JF56</accession>
<organism evidence="1 2">
    <name type="scientific">Romanomermis culicivorax</name>
    <name type="common">Nematode worm</name>
    <dbReference type="NCBI Taxonomy" id="13658"/>
    <lineage>
        <taxon>Eukaryota</taxon>
        <taxon>Metazoa</taxon>
        <taxon>Ecdysozoa</taxon>
        <taxon>Nematoda</taxon>
        <taxon>Enoplea</taxon>
        <taxon>Dorylaimia</taxon>
        <taxon>Mermithida</taxon>
        <taxon>Mermithoidea</taxon>
        <taxon>Mermithidae</taxon>
        <taxon>Romanomermis</taxon>
    </lineage>
</organism>
<dbReference type="AlphaFoldDB" id="A0A915JF56"/>
<reference evidence="2" key="1">
    <citation type="submission" date="2022-11" db="UniProtKB">
        <authorList>
            <consortium name="WormBaseParasite"/>
        </authorList>
    </citation>
    <scope>IDENTIFICATION</scope>
</reference>
<name>A0A915JF56_ROMCU</name>
<keyword evidence="1" id="KW-1185">Reference proteome</keyword>
<protein>
    <submittedName>
        <fullName evidence="2">Uncharacterized protein</fullName>
    </submittedName>
</protein>
<evidence type="ECO:0000313" key="2">
    <source>
        <dbReference type="WBParaSite" id="nRc.2.0.1.t25160-RA"/>
    </source>
</evidence>
<proteinExistence type="predicted"/>
<evidence type="ECO:0000313" key="1">
    <source>
        <dbReference type="Proteomes" id="UP000887565"/>
    </source>
</evidence>